<dbReference type="Proteomes" id="UP000557656">
    <property type="component" value="Unassembled WGS sequence"/>
</dbReference>
<dbReference type="AlphaFoldDB" id="A0A7Y7UQZ0"/>
<dbReference type="Proteomes" id="UP000531581">
    <property type="component" value="Unassembled WGS sequence"/>
</dbReference>
<proteinExistence type="predicted"/>
<evidence type="ECO:0000313" key="3">
    <source>
        <dbReference type="EMBL" id="NVP31469.1"/>
    </source>
</evidence>
<dbReference type="GeneID" id="78486715"/>
<accession>A0A7Y7UQZ0</accession>
<reference evidence="4 5" key="1">
    <citation type="submission" date="2020-05" db="EMBL/GenBank/DDBJ databases">
        <title>Draft Genome Sequences of Sphingomonas sp. Isolated from the International Space Station.</title>
        <authorList>
            <person name="Bijlani S."/>
            <person name="Singh N.K."/>
            <person name="Mason C.E."/>
            <person name="Wang C.C."/>
            <person name="Venkateswaran K."/>
        </authorList>
    </citation>
    <scope>NUCLEOTIDE SEQUENCE [LARGE SCALE GENOMIC DNA]</scope>
    <source>
        <strain evidence="2 5">IIF7SW-B5</strain>
        <strain evidence="3">ISS-IIF7SWP</strain>
    </source>
</reference>
<evidence type="ECO:0000259" key="1">
    <source>
        <dbReference type="Pfam" id="PF19763"/>
    </source>
</evidence>
<dbReference type="Gene3D" id="2.60.120.200">
    <property type="match status" value="1"/>
</dbReference>
<feature type="domain" description="DUF6250" evidence="1">
    <location>
        <begin position="49"/>
        <end position="214"/>
    </location>
</feature>
<evidence type="ECO:0000313" key="2">
    <source>
        <dbReference type="EMBL" id="NNG54455.1"/>
    </source>
</evidence>
<evidence type="ECO:0000313" key="5">
    <source>
        <dbReference type="Proteomes" id="UP000557656"/>
    </source>
</evidence>
<keyword evidence="5" id="KW-1185">Reference proteome</keyword>
<dbReference type="Pfam" id="PF19763">
    <property type="entry name" value="DUF6250"/>
    <property type="match status" value="1"/>
</dbReference>
<dbReference type="EMBL" id="JABYQV010000007">
    <property type="protein sequence ID" value="NVP31469.1"/>
    <property type="molecule type" value="Genomic_DNA"/>
</dbReference>
<comment type="caution">
    <text evidence="3">The sequence shown here is derived from an EMBL/GenBank/DDBJ whole genome shotgun (WGS) entry which is preliminary data.</text>
</comment>
<organism evidence="3 4">
    <name type="scientific">Sphingomonas sanguinis</name>
    <dbReference type="NCBI Taxonomy" id="33051"/>
    <lineage>
        <taxon>Bacteria</taxon>
        <taxon>Pseudomonadati</taxon>
        <taxon>Pseudomonadota</taxon>
        <taxon>Alphaproteobacteria</taxon>
        <taxon>Sphingomonadales</taxon>
        <taxon>Sphingomonadaceae</taxon>
        <taxon>Sphingomonas</taxon>
    </lineage>
</organism>
<dbReference type="EMBL" id="JABEOV010000018">
    <property type="protein sequence ID" value="NNG54455.1"/>
    <property type="molecule type" value="Genomic_DNA"/>
</dbReference>
<gene>
    <name evidence="2" type="ORF">HKX05_13940</name>
    <name evidence="3" type="ORF">HLV41_10480</name>
</gene>
<evidence type="ECO:0000313" key="4">
    <source>
        <dbReference type="Proteomes" id="UP000531581"/>
    </source>
</evidence>
<dbReference type="RefSeq" id="WP_061780414.1">
    <property type="nucleotide sequence ID" value="NZ_JABEOV010000018.1"/>
</dbReference>
<protein>
    <submittedName>
        <fullName evidence="3">Tat pathway signal sequence domain protein</fullName>
    </submittedName>
</protein>
<name>A0A7Y7UQZ0_9SPHN</name>
<sequence length="222" mass="24531">MIHPLVALAVVATPVASQADAFRGNDLSRWRIEAEPGARISARNGILDIDAADGATLWYARALTGPVAIDYEVMAVMAGGPHDAVSDVNAFWMARDPAVAGGSVLARPRDGRFASYDGLETYYVGIGGNRNTTTRMRRYVGRAGDRPLLPQHDLGDKTAMLVPNRWMHIRLIANGNEIAVERDGRRLFTMQDVAPYRQGWFGLRTTRSHLRVRNIRITPLPR</sequence>
<dbReference type="InterPro" id="IPR046217">
    <property type="entry name" value="DUF6250"/>
</dbReference>